<dbReference type="InterPro" id="IPR023395">
    <property type="entry name" value="MCP_dom_sf"/>
</dbReference>
<feature type="repeat" description="Solcar" evidence="8">
    <location>
        <begin position="47"/>
        <end position="136"/>
    </location>
</feature>
<dbReference type="Pfam" id="PF00153">
    <property type="entry name" value="Mito_carr"/>
    <property type="match status" value="3"/>
</dbReference>
<comment type="caution">
    <text evidence="10">The sequence shown here is derived from an EMBL/GenBank/DDBJ whole genome shotgun (WGS) entry which is preliminary data.</text>
</comment>
<evidence type="ECO:0000256" key="6">
    <source>
        <dbReference type="ARBA" id="ARBA00023128"/>
    </source>
</evidence>
<dbReference type="SUPFAM" id="SSF103506">
    <property type="entry name" value="Mitochondrial carrier"/>
    <property type="match status" value="1"/>
</dbReference>
<feature type="repeat" description="Solcar" evidence="8">
    <location>
        <begin position="1"/>
        <end position="42"/>
    </location>
</feature>
<comment type="similarity">
    <text evidence="2 9">Belongs to the mitochondrial carrier (TC 2.A.29) family.</text>
</comment>
<dbReference type="Gene3D" id="1.50.40.10">
    <property type="entry name" value="Mitochondrial carrier domain"/>
    <property type="match status" value="1"/>
</dbReference>
<proteinExistence type="inferred from homology"/>
<evidence type="ECO:0000256" key="1">
    <source>
        <dbReference type="ARBA" id="ARBA00004225"/>
    </source>
</evidence>
<reference evidence="10 11" key="1">
    <citation type="submission" date="2024-02" db="EMBL/GenBank/DDBJ databases">
        <authorList>
            <person name="Chen Y."/>
            <person name="Shah S."/>
            <person name="Dougan E. K."/>
            <person name="Thang M."/>
            <person name="Chan C."/>
        </authorList>
    </citation>
    <scope>NUCLEOTIDE SEQUENCE [LARGE SCALE GENOMIC DNA]</scope>
</reference>
<dbReference type="Proteomes" id="UP001642464">
    <property type="component" value="Unassembled WGS sequence"/>
</dbReference>
<evidence type="ECO:0000256" key="2">
    <source>
        <dbReference type="ARBA" id="ARBA00006375"/>
    </source>
</evidence>
<evidence type="ECO:0000313" key="11">
    <source>
        <dbReference type="Proteomes" id="UP001642464"/>
    </source>
</evidence>
<evidence type="ECO:0000256" key="9">
    <source>
        <dbReference type="RuleBase" id="RU000488"/>
    </source>
</evidence>
<organism evidence="10 11">
    <name type="scientific">Durusdinium trenchii</name>
    <dbReference type="NCBI Taxonomy" id="1381693"/>
    <lineage>
        <taxon>Eukaryota</taxon>
        <taxon>Sar</taxon>
        <taxon>Alveolata</taxon>
        <taxon>Dinophyceae</taxon>
        <taxon>Suessiales</taxon>
        <taxon>Symbiodiniaceae</taxon>
        <taxon>Durusdinium</taxon>
    </lineage>
</organism>
<dbReference type="PANTHER" id="PTHR45758">
    <property type="entry name" value="MITOFERRIN-1-RELATED"/>
    <property type="match status" value="1"/>
</dbReference>
<comment type="subcellular location">
    <subcellularLocation>
        <location evidence="1">Mitochondrion membrane</location>
        <topology evidence="1">Multi-pass membrane protein</topology>
    </subcellularLocation>
</comment>
<protein>
    <submittedName>
        <fullName evidence="10">Mitochondrial substrate carrier family protein E</fullName>
    </submittedName>
</protein>
<dbReference type="EMBL" id="CAXAMM010040740">
    <property type="protein sequence ID" value="CAK9095149.1"/>
    <property type="molecule type" value="Genomic_DNA"/>
</dbReference>
<gene>
    <name evidence="10" type="ORF">SCF082_LOCUS44700</name>
</gene>
<keyword evidence="4 8" id="KW-0812">Transmembrane</keyword>
<keyword evidence="3 9" id="KW-0813">Transport</keyword>
<evidence type="ECO:0000256" key="3">
    <source>
        <dbReference type="ARBA" id="ARBA00022448"/>
    </source>
</evidence>
<keyword evidence="7 8" id="KW-0472">Membrane</keyword>
<name>A0ABP0R4N9_9DINO</name>
<evidence type="ECO:0000313" key="10">
    <source>
        <dbReference type="EMBL" id="CAK9095149.1"/>
    </source>
</evidence>
<dbReference type="PANTHER" id="PTHR45758:SF3">
    <property type="entry name" value="MITOCHONDRIAL SUBSTRATE CARRIER FAMILY PROTEIN E"/>
    <property type="match status" value="1"/>
</dbReference>
<evidence type="ECO:0000256" key="5">
    <source>
        <dbReference type="ARBA" id="ARBA00022989"/>
    </source>
</evidence>
<evidence type="ECO:0000256" key="7">
    <source>
        <dbReference type="ARBA" id="ARBA00023136"/>
    </source>
</evidence>
<dbReference type="InterPro" id="IPR018108">
    <property type="entry name" value="MCP_transmembrane"/>
</dbReference>
<keyword evidence="5" id="KW-1133">Transmembrane helix</keyword>
<dbReference type="PROSITE" id="PS50920">
    <property type="entry name" value="SOLCAR"/>
    <property type="match status" value="2"/>
</dbReference>
<sequence length="259" mass="28072">MCFIYVTEEGPVTLYRGLGAVLVGAAPAQGLYFGGYETAKRFLGGGQSGIGNFSAGIFAQLCGSLAWVPMDVIKERLQVEGQVKVANAYTGSFDAFRQIIRHEGVIGLYRAFPIHQVTWAPFNGCYFMVYEKLKGLCINAGYEDGHDNLEPIAQVSCGIAAGVVAASVTNPVDVLKTRLQVARANPARWARFEDERENKTVGRMKTSEEVHGASVESLISQEMFPYSSALGALATVVATLESLDAPAFKWVCFCQRHTA</sequence>
<accession>A0ABP0R4N9</accession>
<evidence type="ECO:0000256" key="4">
    <source>
        <dbReference type="ARBA" id="ARBA00022692"/>
    </source>
</evidence>
<evidence type="ECO:0000256" key="8">
    <source>
        <dbReference type="PROSITE-ProRule" id="PRU00282"/>
    </source>
</evidence>
<keyword evidence="11" id="KW-1185">Reference proteome</keyword>
<keyword evidence="6" id="KW-0496">Mitochondrion</keyword>